<feature type="region of interest" description="Disordered" evidence="2">
    <location>
        <begin position="80"/>
        <end position="119"/>
    </location>
</feature>
<sequence length="350" mass="38527">MDKAVLLLSKALQALLFGHFLDNSFRPAELCDLGPVPTQAQGKAPQSVSQKAVVPPQDRKDLLDCGVFDPSQENYFQTPFEGRRAAKGKGKWKGKGKGKAKQEQSASTFGSGKSGAPSLPSWPVWNNPEVAASPFQTAQASKNSTMQEMAVHLRHAYKDSEPPADVQAFLDKADKEYSRNNIKSLQAATKSLDHAQKALRDAVNAKKEHRLQWTKHVGDGIKVWEAQLESYRVHQATLSEHAARARAEIETSRRILKEVSDNTVKEGNLSIPQPIQEETEDASLDNAVDSEELKLRDQLQGVLNACAGSLGIHVAVPDQQVQEVSDDDKEKPPQHKRPRSVDPLRPGTKQ</sequence>
<dbReference type="Proteomes" id="UP001152797">
    <property type="component" value="Unassembled WGS sequence"/>
</dbReference>
<feature type="coiled-coil region" evidence="1">
    <location>
        <begin position="185"/>
        <end position="212"/>
    </location>
</feature>
<dbReference type="AlphaFoldDB" id="A0A9P1CTT7"/>
<dbReference type="EMBL" id="CAMXCT010002445">
    <property type="protein sequence ID" value="CAI3998189.1"/>
    <property type="molecule type" value="Genomic_DNA"/>
</dbReference>
<keyword evidence="5" id="KW-1185">Reference proteome</keyword>
<dbReference type="EMBL" id="CAMXCT020002445">
    <property type="protein sequence ID" value="CAL1151564.1"/>
    <property type="molecule type" value="Genomic_DNA"/>
</dbReference>
<reference evidence="3" key="1">
    <citation type="submission" date="2022-10" db="EMBL/GenBank/DDBJ databases">
        <authorList>
            <person name="Chen Y."/>
            <person name="Dougan E. K."/>
            <person name="Chan C."/>
            <person name="Rhodes N."/>
            <person name="Thang M."/>
        </authorList>
    </citation>
    <scope>NUCLEOTIDE SEQUENCE</scope>
</reference>
<evidence type="ECO:0000313" key="5">
    <source>
        <dbReference type="Proteomes" id="UP001152797"/>
    </source>
</evidence>
<accession>A0A9P1CTT7</accession>
<evidence type="ECO:0000313" key="3">
    <source>
        <dbReference type="EMBL" id="CAI3998189.1"/>
    </source>
</evidence>
<organism evidence="3">
    <name type="scientific">Cladocopium goreaui</name>
    <dbReference type="NCBI Taxonomy" id="2562237"/>
    <lineage>
        <taxon>Eukaryota</taxon>
        <taxon>Sar</taxon>
        <taxon>Alveolata</taxon>
        <taxon>Dinophyceae</taxon>
        <taxon>Suessiales</taxon>
        <taxon>Symbiodiniaceae</taxon>
        <taxon>Cladocopium</taxon>
    </lineage>
</organism>
<proteinExistence type="predicted"/>
<feature type="region of interest" description="Disordered" evidence="2">
    <location>
        <begin position="317"/>
        <end position="350"/>
    </location>
</feature>
<evidence type="ECO:0000256" key="2">
    <source>
        <dbReference type="SAM" id="MobiDB-lite"/>
    </source>
</evidence>
<reference evidence="4 5" key="2">
    <citation type="submission" date="2024-05" db="EMBL/GenBank/DDBJ databases">
        <authorList>
            <person name="Chen Y."/>
            <person name="Shah S."/>
            <person name="Dougan E. K."/>
            <person name="Thang M."/>
            <person name="Chan C."/>
        </authorList>
    </citation>
    <scope>NUCLEOTIDE SEQUENCE [LARGE SCALE GENOMIC DNA]</scope>
</reference>
<name>A0A9P1CTT7_9DINO</name>
<gene>
    <name evidence="3" type="ORF">C1SCF055_LOCUS24508</name>
</gene>
<dbReference type="EMBL" id="CAMXCT030002445">
    <property type="protein sequence ID" value="CAL4785501.1"/>
    <property type="molecule type" value="Genomic_DNA"/>
</dbReference>
<evidence type="ECO:0000313" key="4">
    <source>
        <dbReference type="EMBL" id="CAL4785501.1"/>
    </source>
</evidence>
<keyword evidence="1" id="KW-0175">Coiled coil</keyword>
<comment type="caution">
    <text evidence="3">The sequence shown here is derived from an EMBL/GenBank/DDBJ whole genome shotgun (WGS) entry which is preliminary data.</text>
</comment>
<protein>
    <submittedName>
        <fullName evidence="3">Uncharacterized protein</fullName>
    </submittedName>
</protein>
<evidence type="ECO:0000256" key="1">
    <source>
        <dbReference type="SAM" id="Coils"/>
    </source>
</evidence>
<feature type="compositionally biased region" description="Basic residues" evidence="2">
    <location>
        <begin position="85"/>
        <end position="99"/>
    </location>
</feature>